<evidence type="ECO:0000313" key="2">
    <source>
        <dbReference type="EMBL" id="GJM53664.1"/>
    </source>
</evidence>
<gene>
    <name evidence="1" type="ORF">RCZ15_01280</name>
    <name evidence="2" type="ORF">RCZ16_19800</name>
</gene>
<dbReference type="EMBL" id="BQKA01000003">
    <property type="protein sequence ID" value="GJM49152.1"/>
    <property type="molecule type" value="Genomic_DNA"/>
</dbReference>
<organism evidence="1 3">
    <name type="scientific">Capnocytophaga catalasegens</name>
    <dbReference type="NCBI Taxonomy" id="1004260"/>
    <lineage>
        <taxon>Bacteria</taxon>
        <taxon>Pseudomonadati</taxon>
        <taxon>Bacteroidota</taxon>
        <taxon>Flavobacteriia</taxon>
        <taxon>Flavobacteriales</taxon>
        <taxon>Flavobacteriaceae</taxon>
        <taxon>Capnocytophaga</taxon>
    </lineage>
</organism>
<keyword evidence="4" id="KW-1185">Reference proteome</keyword>
<evidence type="ECO:0000313" key="3">
    <source>
        <dbReference type="Proteomes" id="UP001207736"/>
    </source>
</evidence>
<proteinExistence type="predicted"/>
<evidence type="ECO:0008006" key="5">
    <source>
        <dbReference type="Google" id="ProtNLM"/>
    </source>
</evidence>
<reference evidence="1 4" key="1">
    <citation type="submission" date="2021-11" db="EMBL/GenBank/DDBJ databases">
        <title>Draft genome sequence of Capnocytophaga sp. strain KC07075 isolated from cat oral cavity.</title>
        <authorList>
            <person name="Suzuki M."/>
            <person name="Imaoka K."/>
            <person name="Kimura M."/>
            <person name="Morikawa S."/>
            <person name="Maeda K."/>
        </authorList>
    </citation>
    <scope>NUCLEOTIDE SEQUENCE</scope>
    <source>
        <strain evidence="1">KC07075</strain>
        <strain evidence="2 4">KC07079</strain>
    </source>
</reference>
<accession>A0AAV5APJ8</accession>
<dbReference type="EMBL" id="BQKB01000045">
    <property type="protein sequence ID" value="GJM53664.1"/>
    <property type="molecule type" value="Genomic_DNA"/>
</dbReference>
<sequence>MKNFLIFFSFLYSRFSNAQTDIDHFLGNWISTTQLIAQVGDIPHFTIGIEKKAGGNLCLNYCYVSPDGKNEDCSSSYKCSALIDISNIKDNSFEVDFITANNQQGRALITKQRQYLYWKLIIRPNQVDFLPQEEVFAKDL</sequence>
<evidence type="ECO:0000313" key="4">
    <source>
        <dbReference type="Proteomes" id="UP001208692"/>
    </source>
</evidence>
<name>A0AAV5APJ8_9FLAO</name>
<dbReference type="Proteomes" id="UP001208692">
    <property type="component" value="Unassembled WGS sequence"/>
</dbReference>
<dbReference type="AlphaFoldDB" id="A0AAV5APJ8"/>
<dbReference type="Proteomes" id="UP001207736">
    <property type="component" value="Unassembled WGS sequence"/>
</dbReference>
<evidence type="ECO:0000313" key="1">
    <source>
        <dbReference type="EMBL" id="GJM49152.1"/>
    </source>
</evidence>
<dbReference type="RefSeq" id="WP_264847449.1">
    <property type="nucleotide sequence ID" value="NZ_BPMA01000057.1"/>
</dbReference>
<protein>
    <recommendedName>
        <fullName evidence="5">Lipocalin-like domain-containing protein</fullName>
    </recommendedName>
</protein>
<comment type="caution">
    <text evidence="1">The sequence shown here is derived from an EMBL/GenBank/DDBJ whole genome shotgun (WGS) entry which is preliminary data.</text>
</comment>